<dbReference type="GO" id="GO:0003755">
    <property type="term" value="F:peptidyl-prolyl cis-trans isomerase activity"/>
    <property type="evidence" value="ECO:0007669"/>
    <property type="project" value="UniProtKB-KW"/>
</dbReference>
<feature type="region of interest" description="Disordered" evidence="2">
    <location>
        <begin position="375"/>
        <end position="418"/>
    </location>
</feature>
<feature type="compositionally biased region" description="Acidic residues" evidence="2">
    <location>
        <begin position="381"/>
        <end position="395"/>
    </location>
</feature>
<keyword evidence="5" id="KW-1185">Reference proteome</keyword>
<dbReference type="InterPro" id="IPR046357">
    <property type="entry name" value="PPIase_dom_sf"/>
</dbReference>
<dbReference type="PROSITE" id="PS50198">
    <property type="entry name" value="PPIC_PPIASE_2"/>
    <property type="match status" value="1"/>
</dbReference>
<evidence type="ECO:0000313" key="5">
    <source>
        <dbReference type="Proteomes" id="UP000440513"/>
    </source>
</evidence>
<feature type="compositionally biased region" description="Acidic residues" evidence="2">
    <location>
        <begin position="402"/>
        <end position="418"/>
    </location>
</feature>
<accession>A0A7X2P0V5</accession>
<dbReference type="SUPFAM" id="SSF54534">
    <property type="entry name" value="FKBP-like"/>
    <property type="match status" value="1"/>
</dbReference>
<evidence type="ECO:0000259" key="3">
    <source>
        <dbReference type="PROSITE" id="PS50198"/>
    </source>
</evidence>
<feature type="domain" description="PpiC" evidence="3">
    <location>
        <begin position="202"/>
        <end position="320"/>
    </location>
</feature>
<dbReference type="Proteomes" id="UP000440513">
    <property type="component" value="Unassembled WGS sequence"/>
</dbReference>
<evidence type="ECO:0000313" key="4">
    <source>
        <dbReference type="EMBL" id="MST65291.1"/>
    </source>
</evidence>
<dbReference type="Pfam" id="PF13145">
    <property type="entry name" value="Rotamase_2"/>
    <property type="match status" value="1"/>
</dbReference>
<dbReference type="Gene3D" id="3.10.50.40">
    <property type="match status" value="1"/>
</dbReference>
<dbReference type="InterPro" id="IPR000297">
    <property type="entry name" value="PPIase_PpiC"/>
</dbReference>
<evidence type="ECO:0000256" key="2">
    <source>
        <dbReference type="SAM" id="MobiDB-lite"/>
    </source>
</evidence>
<organism evidence="4 5">
    <name type="scientific">Oliverpabstia intestinalis</name>
    <dbReference type="NCBI Taxonomy" id="2606633"/>
    <lineage>
        <taxon>Bacteria</taxon>
        <taxon>Bacillati</taxon>
        <taxon>Bacillota</taxon>
        <taxon>Clostridia</taxon>
        <taxon>Lachnospirales</taxon>
        <taxon>Lachnospiraceae</taxon>
        <taxon>Oliverpabstia</taxon>
    </lineage>
</organism>
<keyword evidence="1" id="KW-0697">Rotamase</keyword>
<proteinExistence type="predicted"/>
<protein>
    <recommendedName>
        <fullName evidence="3">PpiC domain-containing protein</fullName>
    </recommendedName>
</protein>
<dbReference type="EMBL" id="VUMS01000001">
    <property type="protein sequence ID" value="MST65291.1"/>
    <property type="molecule type" value="Genomic_DNA"/>
</dbReference>
<dbReference type="AlphaFoldDB" id="A0A7X2P0V5"/>
<sequence>MLLVNKCTPGVHKRVTEENMRKLNKTAACGILAAALAAGTLSGCSKAIDGTKTVATVGDEKVTLGLASYMIRDQQAQTMSYYNMLMSQYGVSGSASNVWDQKGDDGKTVGESSKDGVMTTINQLYVLKAHAADYDVTITDDEEKAIKEAAAEFIKDNDEKILKKLAVSEDDIVTYLELVTIRSKMHDPMTVDVDTEVSANEKDQTRVTIVKVSTEGTEKDDDGNTIDLTDEEKAQKKDLAQQVLDKVKASDDVANADMDALAKEVDDSLSATAPAFTTAGSTDDTLDEAVQDAALELKDGEVADSVIEGDDGYYVVRLDKMLDEDATENKEKTVISERKSDLYDSTLEDWVKEEKIKVKDKVWDQITVTDSVSFVYKSADSSDDTESSDAQDSTEDTSSQDNSEDTTTEDTAAEDSAE</sequence>
<keyword evidence="1" id="KW-0413">Isomerase</keyword>
<evidence type="ECO:0000256" key="1">
    <source>
        <dbReference type="PROSITE-ProRule" id="PRU00278"/>
    </source>
</evidence>
<comment type="caution">
    <text evidence="4">The sequence shown here is derived from an EMBL/GenBank/DDBJ whole genome shotgun (WGS) entry which is preliminary data.</text>
</comment>
<reference evidence="4 5" key="1">
    <citation type="submission" date="2019-08" db="EMBL/GenBank/DDBJ databases">
        <title>In-depth cultivation of the pig gut microbiome towards novel bacterial diversity and tailored functional studies.</title>
        <authorList>
            <person name="Wylensek D."/>
            <person name="Hitch T.C.A."/>
            <person name="Clavel T."/>
        </authorList>
    </citation>
    <scope>NUCLEOTIDE SEQUENCE [LARGE SCALE GENOMIC DNA]</scope>
    <source>
        <strain evidence="4 5">BSM-380-WT-5A</strain>
    </source>
</reference>
<name>A0A7X2P0V5_9FIRM</name>
<gene>
    <name evidence="4" type="ORF">FYJ57_00760</name>
</gene>